<comment type="caution">
    <text evidence="1">The sequence shown here is derived from an EMBL/GenBank/DDBJ whole genome shotgun (WGS) entry which is preliminary data.</text>
</comment>
<dbReference type="InterPro" id="IPR043749">
    <property type="entry name" value="DUF5694"/>
</dbReference>
<name>A0A2N3LFL3_9BACI</name>
<dbReference type="EMBL" id="PIQO01000019">
    <property type="protein sequence ID" value="PKR83347.1"/>
    <property type="molecule type" value="Genomic_DNA"/>
</dbReference>
<reference evidence="1 2" key="1">
    <citation type="submission" date="2017-11" db="EMBL/GenBank/DDBJ databases">
        <title>Bacillus camelliae sp. nov., isolated from pu'er tea.</title>
        <authorList>
            <person name="Niu L."/>
        </authorList>
    </citation>
    <scope>NUCLEOTIDE SEQUENCE [LARGE SCALE GENOMIC DNA]</scope>
    <source>
        <strain evidence="1 2">7578-1</strain>
    </source>
</reference>
<evidence type="ECO:0000313" key="1">
    <source>
        <dbReference type="EMBL" id="PKR83347.1"/>
    </source>
</evidence>
<dbReference type="Pfam" id="PF18950">
    <property type="entry name" value="DUF5694"/>
    <property type="match status" value="1"/>
</dbReference>
<dbReference type="Proteomes" id="UP000233440">
    <property type="component" value="Unassembled WGS sequence"/>
</dbReference>
<dbReference type="OrthoDB" id="2080342at2"/>
<evidence type="ECO:0000313" key="2">
    <source>
        <dbReference type="Proteomes" id="UP000233440"/>
    </source>
</evidence>
<accession>A0A2N3LFL3</accession>
<gene>
    <name evidence="1" type="ORF">CWO92_19400</name>
</gene>
<evidence type="ECO:0008006" key="3">
    <source>
        <dbReference type="Google" id="ProtNLM"/>
    </source>
</evidence>
<dbReference type="RefSeq" id="WP_101355865.1">
    <property type="nucleotide sequence ID" value="NZ_PIQO01000019.1"/>
</dbReference>
<keyword evidence="2" id="KW-1185">Reference proteome</keyword>
<sequence>MNTKNRKPTLLIVGTFHMGQTTDLFQTEVDNLLSETRQEEIKEVVERLKKFHPTKLAVEVEKKQQDSLNKEFKQYIDGNLELSVNEVYQLGFRIASEMNHKEIYCIDWMEQGVGKKGFGDVYEWAKEHQPELFDSLFGWLHKQVAQTDSDYKTILEMYGEYNEKAEIKQHHTLNINIARIKEAEEYVGMDWLIWWYQRNLIMFSNLADLAESPNERILLIVGAAHVEILSNFINESGMFELEEVEKYLY</sequence>
<protein>
    <recommendedName>
        <fullName evidence="3">TraB/GumN family protein</fullName>
    </recommendedName>
</protein>
<dbReference type="AlphaFoldDB" id="A0A2N3LFL3"/>
<dbReference type="SUPFAM" id="SSF159501">
    <property type="entry name" value="EreA/ChaN-like"/>
    <property type="match status" value="1"/>
</dbReference>
<organism evidence="1 2">
    <name type="scientific">Heyndrickxia camelliae</name>
    <dbReference type="NCBI Taxonomy" id="1707093"/>
    <lineage>
        <taxon>Bacteria</taxon>
        <taxon>Bacillati</taxon>
        <taxon>Bacillota</taxon>
        <taxon>Bacilli</taxon>
        <taxon>Bacillales</taxon>
        <taxon>Bacillaceae</taxon>
        <taxon>Heyndrickxia</taxon>
    </lineage>
</organism>
<proteinExistence type="predicted"/>